<accession>A0A9J5YC54</accession>
<evidence type="ECO:0000256" key="1">
    <source>
        <dbReference type="SAM" id="MobiDB-lite"/>
    </source>
</evidence>
<comment type="caution">
    <text evidence="2">The sequence shown here is derived from an EMBL/GenBank/DDBJ whole genome shotgun (WGS) entry which is preliminary data.</text>
</comment>
<dbReference type="OrthoDB" id="1306175at2759"/>
<proteinExistence type="predicted"/>
<evidence type="ECO:0000313" key="3">
    <source>
        <dbReference type="Proteomes" id="UP000824120"/>
    </source>
</evidence>
<reference evidence="2 3" key="1">
    <citation type="submission" date="2020-09" db="EMBL/GenBank/DDBJ databases">
        <title>De no assembly of potato wild relative species, Solanum commersonii.</title>
        <authorList>
            <person name="Cho K."/>
        </authorList>
    </citation>
    <scope>NUCLEOTIDE SEQUENCE [LARGE SCALE GENOMIC DNA]</scope>
    <source>
        <strain evidence="2">LZ3.2</strain>
        <tissue evidence="2">Leaf</tissue>
    </source>
</reference>
<evidence type="ECO:0000313" key="2">
    <source>
        <dbReference type="EMBL" id="KAG5597746.1"/>
    </source>
</evidence>
<feature type="non-terminal residue" evidence="2">
    <location>
        <position position="1"/>
    </location>
</feature>
<protein>
    <submittedName>
        <fullName evidence="2">Uncharacterized protein</fullName>
    </submittedName>
</protein>
<feature type="compositionally biased region" description="Basic residues" evidence="1">
    <location>
        <begin position="52"/>
        <end position="68"/>
    </location>
</feature>
<keyword evidence="3" id="KW-1185">Reference proteome</keyword>
<name>A0A9J5YC54_SOLCO</name>
<dbReference type="Proteomes" id="UP000824120">
    <property type="component" value="Chromosome 7"/>
</dbReference>
<feature type="compositionally biased region" description="Basic and acidic residues" evidence="1">
    <location>
        <begin position="28"/>
        <end position="51"/>
    </location>
</feature>
<sequence length="196" mass="22466">QSGNQESGEKDGETEELPQFSTAEEEGEKNNLEEHRENVGGEDNATRMEKMAKKKKRRKKQRNRNKNLLKREKDHYFKESEEDEEEEQKQQPAKKCQKTSLVPITPNISKFLRGESSHTTKGVQIQNSTPKVDTELVDIEINTDNNKVELHNHIMDLMPDLNILGNDLTVKITAFEDDFNTVIILDGDNPEMAQAC</sequence>
<dbReference type="AlphaFoldDB" id="A0A9J5YC54"/>
<feature type="region of interest" description="Disordered" evidence="1">
    <location>
        <begin position="1"/>
        <end position="98"/>
    </location>
</feature>
<organism evidence="2 3">
    <name type="scientific">Solanum commersonii</name>
    <name type="common">Commerson's wild potato</name>
    <name type="synonym">Commerson's nightshade</name>
    <dbReference type="NCBI Taxonomy" id="4109"/>
    <lineage>
        <taxon>Eukaryota</taxon>
        <taxon>Viridiplantae</taxon>
        <taxon>Streptophyta</taxon>
        <taxon>Embryophyta</taxon>
        <taxon>Tracheophyta</taxon>
        <taxon>Spermatophyta</taxon>
        <taxon>Magnoliopsida</taxon>
        <taxon>eudicotyledons</taxon>
        <taxon>Gunneridae</taxon>
        <taxon>Pentapetalae</taxon>
        <taxon>asterids</taxon>
        <taxon>lamiids</taxon>
        <taxon>Solanales</taxon>
        <taxon>Solanaceae</taxon>
        <taxon>Solanoideae</taxon>
        <taxon>Solaneae</taxon>
        <taxon>Solanum</taxon>
    </lineage>
</organism>
<feature type="compositionally biased region" description="Basic and acidic residues" evidence="1">
    <location>
        <begin position="69"/>
        <end position="79"/>
    </location>
</feature>
<gene>
    <name evidence="2" type="ORF">H5410_038978</name>
</gene>
<dbReference type="EMBL" id="JACXVP010000007">
    <property type="protein sequence ID" value="KAG5597746.1"/>
    <property type="molecule type" value="Genomic_DNA"/>
</dbReference>